<evidence type="ECO:0000313" key="1">
    <source>
        <dbReference type="EMBL" id="KAK2077026.1"/>
    </source>
</evidence>
<dbReference type="EMBL" id="JASFZW010000008">
    <property type="protein sequence ID" value="KAK2077026.1"/>
    <property type="molecule type" value="Genomic_DNA"/>
</dbReference>
<comment type="caution">
    <text evidence="1">The sequence shown here is derived from an EMBL/GenBank/DDBJ whole genome shotgun (WGS) entry which is preliminary data.</text>
</comment>
<reference evidence="1" key="1">
    <citation type="submission" date="2021-01" db="EMBL/GenBank/DDBJ databases">
        <authorList>
            <person name="Eckstrom K.M.E."/>
        </authorList>
    </citation>
    <scope>NUCLEOTIDE SEQUENCE</scope>
    <source>
        <strain evidence="1">UVCC 0001</strain>
    </source>
</reference>
<sequence>MLEHVRSSLPLVAASRQELAGAQEALQDGLYASRGAEDFAGILESLLPPALERLQDAVAVATATAAAASGSDGSDAAPSALGSTLGSTIDLLRLRSSGKAPSPARRSGGAAI</sequence>
<keyword evidence="2" id="KW-1185">Reference proteome</keyword>
<protein>
    <submittedName>
        <fullName evidence="1">Uncharacterized protein</fullName>
    </submittedName>
</protein>
<dbReference type="AlphaFoldDB" id="A0AAD9MMJ2"/>
<proteinExistence type="predicted"/>
<dbReference type="Proteomes" id="UP001255856">
    <property type="component" value="Unassembled WGS sequence"/>
</dbReference>
<evidence type="ECO:0000313" key="2">
    <source>
        <dbReference type="Proteomes" id="UP001255856"/>
    </source>
</evidence>
<gene>
    <name evidence="1" type="ORF">QBZ16_005254</name>
</gene>
<accession>A0AAD9MMJ2</accession>
<organism evidence="1 2">
    <name type="scientific">Prototheca wickerhamii</name>
    <dbReference type="NCBI Taxonomy" id="3111"/>
    <lineage>
        <taxon>Eukaryota</taxon>
        <taxon>Viridiplantae</taxon>
        <taxon>Chlorophyta</taxon>
        <taxon>core chlorophytes</taxon>
        <taxon>Trebouxiophyceae</taxon>
        <taxon>Chlorellales</taxon>
        <taxon>Chlorellaceae</taxon>
        <taxon>Prototheca</taxon>
    </lineage>
</organism>
<name>A0AAD9MMJ2_PROWI</name>